<evidence type="ECO:0000313" key="2">
    <source>
        <dbReference type="Proteomes" id="UP000485058"/>
    </source>
</evidence>
<reference evidence="1 2" key="1">
    <citation type="submission" date="2020-02" db="EMBL/GenBank/DDBJ databases">
        <title>Draft genome sequence of Haematococcus lacustris strain NIES-144.</title>
        <authorList>
            <person name="Morimoto D."/>
            <person name="Nakagawa S."/>
            <person name="Yoshida T."/>
            <person name="Sawayama S."/>
        </authorList>
    </citation>
    <scope>NUCLEOTIDE SEQUENCE [LARGE SCALE GENOMIC DNA]</scope>
    <source>
        <strain evidence="1 2">NIES-144</strain>
    </source>
</reference>
<sequence length="62" mass="7072">MRTLVSQLVKEKQASTRMKLQELLDMEGGYPVTKNDHYFTSCKAAFLEKLKDAHVKLSTLCP</sequence>
<dbReference type="AlphaFoldDB" id="A0A699YI30"/>
<comment type="caution">
    <text evidence="1">The sequence shown here is derived from an EMBL/GenBank/DDBJ whole genome shotgun (WGS) entry which is preliminary data.</text>
</comment>
<name>A0A699YI30_HAELA</name>
<accession>A0A699YI30</accession>
<protein>
    <submittedName>
        <fullName evidence="1">Uncharacterized protein</fullName>
    </submittedName>
</protein>
<dbReference type="Proteomes" id="UP000485058">
    <property type="component" value="Unassembled WGS sequence"/>
</dbReference>
<organism evidence="1 2">
    <name type="scientific">Haematococcus lacustris</name>
    <name type="common">Green alga</name>
    <name type="synonym">Haematococcus pluvialis</name>
    <dbReference type="NCBI Taxonomy" id="44745"/>
    <lineage>
        <taxon>Eukaryota</taxon>
        <taxon>Viridiplantae</taxon>
        <taxon>Chlorophyta</taxon>
        <taxon>core chlorophytes</taxon>
        <taxon>Chlorophyceae</taxon>
        <taxon>CS clade</taxon>
        <taxon>Chlamydomonadales</taxon>
        <taxon>Haematococcaceae</taxon>
        <taxon>Haematococcus</taxon>
    </lineage>
</organism>
<feature type="non-terminal residue" evidence="1">
    <location>
        <position position="1"/>
    </location>
</feature>
<keyword evidence="2" id="KW-1185">Reference proteome</keyword>
<dbReference type="EMBL" id="BLLF01000101">
    <property type="protein sequence ID" value="GFH07538.1"/>
    <property type="molecule type" value="Genomic_DNA"/>
</dbReference>
<evidence type="ECO:0000313" key="1">
    <source>
        <dbReference type="EMBL" id="GFH07538.1"/>
    </source>
</evidence>
<proteinExistence type="predicted"/>
<gene>
    <name evidence="1" type="ORF">HaLaN_02353</name>
</gene>